<keyword evidence="3" id="KW-1185">Reference proteome</keyword>
<dbReference type="OrthoDB" id="3553147at2759"/>
<dbReference type="PANTHER" id="PTHR24148">
    <property type="entry name" value="ANKYRIN REPEAT DOMAIN-CONTAINING PROTEIN 39 HOMOLOG-RELATED"/>
    <property type="match status" value="1"/>
</dbReference>
<evidence type="ECO:0000313" key="2">
    <source>
        <dbReference type="EMBL" id="KAF2493040.1"/>
    </source>
</evidence>
<dbReference type="InterPro" id="IPR052895">
    <property type="entry name" value="HetReg/Transcr_Mod"/>
</dbReference>
<dbReference type="PANTHER" id="PTHR24148:SF64">
    <property type="entry name" value="HETEROKARYON INCOMPATIBILITY DOMAIN-CONTAINING PROTEIN"/>
    <property type="match status" value="1"/>
</dbReference>
<gene>
    <name evidence="2" type="ORF">BU16DRAFT_529268</name>
</gene>
<reference evidence="2" key="1">
    <citation type="journal article" date="2020" name="Stud. Mycol.">
        <title>101 Dothideomycetes genomes: a test case for predicting lifestyles and emergence of pathogens.</title>
        <authorList>
            <person name="Haridas S."/>
            <person name="Albert R."/>
            <person name="Binder M."/>
            <person name="Bloem J."/>
            <person name="Labutti K."/>
            <person name="Salamov A."/>
            <person name="Andreopoulos B."/>
            <person name="Baker S."/>
            <person name="Barry K."/>
            <person name="Bills G."/>
            <person name="Bluhm B."/>
            <person name="Cannon C."/>
            <person name="Castanera R."/>
            <person name="Culley D."/>
            <person name="Daum C."/>
            <person name="Ezra D."/>
            <person name="Gonzalez J."/>
            <person name="Henrissat B."/>
            <person name="Kuo A."/>
            <person name="Liang C."/>
            <person name="Lipzen A."/>
            <person name="Lutzoni F."/>
            <person name="Magnuson J."/>
            <person name="Mondo S."/>
            <person name="Nolan M."/>
            <person name="Ohm R."/>
            <person name="Pangilinan J."/>
            <person name="Park H.-J."/>
            <person name="Ramirez L."/>
            <person name="Alfaro M."/>
            <person name="Sun H."/>
            <person name="Tritt A."/>
            <person name="Yoshinaga Y."/>
            <person name="Zwiers L.-H."/>
            <person name="Turgeon B."/>
            <person name="Goodwin S."/>
            <person name="Spatafora J."/>
            <person name="Crous P."/>
            <person name="Grigoriev I."/>
        </authorList>
    </citation>
    <scope>NUCLEOTIDE SEQUENCE</scope>
    <source>
        <strain evidence="2">CBS 269.34</strain>
    </source>
</reference>
<dbReference type="AlphaFoldDB" id="A0A6A6QM28"/>
<dbReference type="EMBL" id="MU004193">
    <property type="protein sequence ID" value="KAF2493040.1"/>
    <property type="molecule type" value="Genomic_DNA"/>
</dbReference>
<sequence length="378" mass="43047">MFSYLEHIVKAWQFTFPCFGLGHLLPISTVHTISFGFWLRVTSEETNSHATSAAMRDAPVHFTPLERERSDFRLFHLHPGFDGDVISGSLKCHTLGPARKSFEALSYVWGGTGDCATILVDDTPVSVTKSLEAALRHLRFPDSHRTNWVDYICINQGDIEERNQQVAMMGLIYEQATSVLVWLGEATPNTVVGMKVLGYFANEPRPQPHPIWEHYPSSVVQAGLLDIMNRSWFQRIWVVQEVGRSGTAVLICGQHKVKWQSNDSVAVGRFIRMIKYAEILPQWEQMGLGTVNMQPLLDMLDLQIGNQLDRSWGGTHRTAPDILDVAHSMRHKLCTDRRDKVFGLFGLFEHMWVYDGFKPDYNMTTTQMYEALQKIAFT</sequence>
<dbReference type="Pfam" id="PF06985">
    <property type="entry name" value="HET"/>
    <property type="match status" value="1"/>
</dbReference>
<proteinExistence type="predicted"/>
<accession>A0A6A6QM28</accession>
<organism evidence="2 3">
    <name type="scientific">Lophium mytilinum</name>
    <dbReference type="NCBI Taxonomy" id="390894"/>
    <lineage>
        <taxon>Eukaryota</taxon>
        <taxon>Fungi</taxon>
        <taxon>Dikarya</taxon>
        <taxon>Ascomycota</taxon>
        <taxon>Pezizomycotina</taxon>
        <taxon>Dothideomycetes</taxon>
        <taxon>Pleosporomycetidae</taxon>
        <taxon>Mytilinidiales</taxon>
        <taxon>Mytilinidiaceae</taxon>
        <taxon>Lophium</taxon>
    </lineage>
</organism>
<evidence type="ECO:0000259" key="1">
    <source>
        <dbReference type="Pfam" id="PF06985"/>
    </source>
</evidence>
<name>A0A6A6QM28_9PEZI</name>
<dbReference type="InterPro" id="IPR010730">
    <property type="entry name" value="HET"/>
</dbReference>
<evidence type="ECO:0000313" key="3">
    <source>
        <dbReference type="Proteomes" id="UP000799750"/>
    </source>
</evidence>
<protein>
    <submittedName>
        <fullName evidence="2">HET-domain-containing protein</fullName>
    </submittedName>
</protein>
<dbReference type="Proteomes" id="UP000799750">
    <property type="component" value="Unassembled WGS sequence"/>
</dbReference>
<feature type="domain" description="Heterokaryon incompatibility" evidence="1">
    <location>
        <begin position="102"/>
        <end position="241"/>
    </location>
</feature>